<evidence type="ECO:0000313" key="5">
    <source>
        <dbReference type="EMBL" id="CAF3749713.1"/>
    </source>
</evidence>
<dbReference type="GO" id="GO:0005783">
    <property type="term" value="C:endoplasmic reticulum"/>
    <property type="evidence" value="ECO:0007669"/>
    <property type="project" value="TreeGrafter"/>
</dbReference>
<dbReference type="PANTHER" id="PTHR43272:SF33">
    <property type="entry name" value="AMP-BINDING DOMAIN-CONTAINING PROTEIN-RELATED"/>
    <property type="match status" value="1"/>
</dbReference>
<keyword evidence="3" id="KW-0067">ATP-binding</keyword>
<comment type="caution">
    <text evidence="5">The sequence shown here is derived from an EMBL/GenBank/DDBJ whole genome shotgun (WGS) entry which is preliminary data.</text>
</comment>
<dbReference type="AlphaFoldDB" id="A0A818Y8E9"/>
<evidence type="ECO:0000256" key="2">
    <source>
        <dbReference type="ARBA" id="ARBA00022741"/>
    </source>
</evidence>
<proteinExistence type="predicted"/>
<organism evidence="5 6">
    <name type="scientific">Rotaria sordida</name>
    <dbReference type="NCBI Taxonomy" id="392033"/>
    <lineage>
        <taxon>Eukaryota</taxon>
        <taxon>Metazoa</taxon>
        <taxon>Spiralia</taxon>
        <taxon>Gnathifera</taxon>
        <taxon>Rotifera</taxon>
        <taxon>Eurotatoria</taxon>
        <taxon>Bdelloidea</taxon>
        <taxon>Philodinida</taxon>
        <taxon>Philodinidae</taxon>
        <taxon>Rotaria</taxon>
    </lineage>
</organism>
<dbReference type="PANTHER" id="PTHR43272">
    <property type="entry name" value="LONG-CHAIN-FATTY-ACID--COA LIGASE"/>
    <property type="match status" value="1"/>
</dbReference>
<reference evidence="5" key="1">
    <citation type="submission" date="2021-02" db="EMBL/GenBank/DDBJ databases">
        <authorList>
            <person name="Nowell W R."/>
        </authorList>
    </citation>
    <scope>NUCLEOTIDE SEQUENCE</scope>
</reference>
<evidence type="ECO:0000313" key="6">
    <source>
        <dbReference type="Proteomes" id="UP000663874"/>
    </source>
</evidence>
<dbReference type="GO" id="GO:0005524">
    <property type="term" value="F:ATP binding"/>
    <property type="evidence" value="ECO:0007669"/>
    <property type="project" value="UniProtKB-KW"/>
</dbReference>
<sequence length="189" mass="21652">MSPYFSKTINAYIALTAGAVTATYVSTRAYKSHIQQSYNDRIDVTSQSVEIDSIEHIRRYTYFEVTVMITSVVPITPEGLHFFHIALDILIIEVYGQTESTETATSTHATDLSSGTTRSPLASIDLQRLAEEYKFKYYECIKNIHYHSDLFSEENNLVISTLKTCRTKARQYFQTIIQSLYNLDEMNTK</sequence>
<protein>
    <submittedName>
        <fullName evidence="5">Uncharacterized protein</fullName>
    </submittedName>
</protein>
<dbReference type="SUPFAM" id="SSF56801">
    <property type="entry name" value="Acetyl-CoA synthetase-like"/>
    <property type="match status" value="1"/>
</dbReference>
<name>A0A818Y8E9_9BILA</name>
<dbReference type="GO" id="GO:0004467">
    <property type="term" value="F:long-chain fatty acid-CoA ligase activity"/>
    <property type="evidence" value="ECO:0007669"/>
    <property type="project" value="TreeGrafter"/>
</dbReference>
<keyword evidence="2" id="KW-0547">Nucleotide-binding</keyword>
<gene>
    <name evidence="5" type="ORF">FNK824_LOCUS12171</name>
    <name evidence="4" type="ORF">SEV965_LOCUS26091</name>
</gene>
<dbReference type="GO" id="GO:0016020">
    <property type="term" value="C:membrane"/>
    <property type="evidence" value="ECO:0007669"/>
    <property type="project" value="TreeGrafter"/>
</dbReference>
<accession>A0A818Y8E9</accession>
<evidence type="ECO:0000256" key="3">
    <source>
        <dbReference type="ARBA" id="ARBA00022840"/>
    </source>
</evidence>
<dbReference type="Proteomes" id="UP000663874">
    <property type="component" value="Unassembled WGS sequence"/>
</dbReference>
<evidence type="ECO:0000256" key="1">
    <source>
        <dbReference type="ARBA" id="ARBA00022598"/>
    </source>
</evidence>
<dbReference type="Proteomes" id="UP000663889">
    <property type="component" value="Unassembled WGS sequence"/>
</dbReference>
<dbReference type="EMBL" id="CAJOBE010001499">
    <property type="protein sequence ID" value="CAF3749713.1"/>
    <property type="molecule type" value="Genomic_DNA"/>
</dbReference>
<dbReference type="EMBL" id="CAJNOU010002170">
    <property type="protein sequence ID" value="CAF1297224.1"/>
    <property type="molecule type" value="Genomic_DNA"/>
</dbReference>
<keyword evidence="1" id="KW-0436">Ligase</keyword>
<evidence type="ECO:0000313" key="4">
    <source>
        <dbReference type="EMBL" id="CAF1297224.1"/>
    </source>
</evidence>